<keyword evidence="1" id="KW-1133">Transmembrane helix</keyword>
<comment type="caution">
    <text evidence="3">The sequence shown here is derived from an EMBL/GenBank/DDBJ whole genome shotgun (WGS) entry which is preliminary data.</text>
</comment>
<dbReference type="Proteomes" id="UP000292027">
    <property type="component" value="Unassembled WGS sequence"/>
</dbReference>
<evidence type="ECO:0000259" key="2">
    <source>
        <dbReference type="Pfam" id="PF23636"/>
    </source>
</evidence>
<feature type="transmembrane region" description="Helical" evidence="1">
    <location>
        <begin position="66"/>
        <end position="85"/>
    </location>
</feature>
<dbReference type="RefSeq" id="WP_130447716.1">
    <property type="nucleotide sequence ID" value="NZ_SHKR01000015.1"/>
</dbReference>
<evidence type="ECO:0000313" key="4">
    <source>
        <dbReference type="Proteomes" id="UP000292027"/>
    </source>
</evidence>
<feature type="transmembrane region" description="Helical" evidence="1">
    <location>
        <begin position="20"/>
        <end position="46"/>
    </location>
</feature>
<feature type="domain" description="DUF7144" evidence="2">
    <location>
        <begin position="23"/>
        <end position="134"/>
    </location>
</feature>
<proteinExistence type="predicted"/>
<gene>
    <name evidence="3" type="ORF">EV645_6413</name>
</gene>
<name>A0A4Q7WNE8_9ACTN</name>
<accession>A0A4Q7WNE8</accession>
<keyword evidence="4" id="KW-1185">Reference proteome</keyword>
<evidence type="ECO:0000313" key="3">
    <source>
        <dbReference type="EMBL" id="RZU11253.1"/>
    </source>
</evidence>
<sequence length="139" mass="14810">MTYSDLNPMDSHKKVPSGAVGGIAFAGFTLLIIGTFSTVAGLAAILDDDYLVVSRRYAFDLSTVGWGWIHLVLGIGAILVAGGVFTSKAWAGTVAIVIAGLTALDFFFFIPYQPAWSLVVIGLSVWIIWSITQARGQDI</sequence>
<keyword evidence="1" id="KW-0812">Transmembrane</keyword>
<dbReference type="Pfam" id="PF23636">
    <property type="entry name" value="DUF7144"/>
    <property type="match status" value="1"/>
</dbReference>
<organism evidence="3 4">
    <name type="scientific">Kribbella rubisoli</name>
    <dbReference type="NCBI Taxonomy" id="3075929"/>
    <lineage>
        <taxon>Bacteria</taxon>
        <taxon>Bacillati</taxon>
        <taxon>Actinomycetota</taxon>
        <taxon>Actinomycetes</taxon>
        <taxon>Propionibacteriales</taxon>
        <taxon>Kribbellaceae</taxon>
        <taxon>Kribbella</taxon>
    </lineage>
</organism>
<dbReference type="OrthoDB" id="4482242at2"/>
<dbReference type="InterPro" id="IPR055568">
    <property type="entry name" value="DUF7144"/>
</dbReference>
<feature type="transmembrane region" description="Helical" evidence="1">
    <location>
        <begin position="115"/>
        <end position="132"/>
    </location>
</feature>
<evidence type="ECO:0000256" key="1">
    <source>
        <dbReference type="SAM" id="Phobius"/>
    </source>
</evidence>
<protein>
    <recommendedName>
        <fullName evidence="2">DUF7144 domain-containing protein</fullName>
    </recommendedName>
</protein>
<keyword evidence="1" id="KW-0472">Membrane</keyword>
<reference evidence="3 4" key="1">
    <citation type="journal article" date="2015" name="Stand. Genomic Sci.">
        <title>Genomic Encyclopedia of Bacterial and Archaeal Type Strains, Phase III: the genomes of soil and plant-associated and newly described type strains.</title>
        <authorList>
            <person name="Whitman W.B."/>
            <person name="Woyke T."/>
            <person name="Klenk H.P."/>
            <person name="Zhou Y."/>
            <person name="Lilburn T.G."/>
            <person name="Beck B.J."/>
            <person name="De Vos P."/>
            <person name="Vandamme P."/>
            <person name="Eisen J.A."/>
            <person name="Garrity G."/>
            <person name="Hugenholtz P."/>
            <person name="Kyrpides N.C."/>
        </authorList>
    </citation>
    <scope>NUCLEOTIDE SEQUENCE [LARGE SCALE GENOMIC DNA]</scope>
    <source>
        <strain evidence="3 4">VKM Ac-2540</strain>
    </source>
</reference>
<dbReference type="EMBL" id="SHKR01000015">
    <property type="protein sequence ID" value="RZU11253.1"/>
    <property type="molecule type" value="Genomic_DNA"/>
</dbReference>
<feature type="transmembrane region" description="Helical" evidence="1">
    <location>
        <begin position="90"/>
        <end position="109"/>
    </location>
</feature>
<dbReference type="AlphaFoldDB" id="A0A4Q7WNE8"/>